<evidence type="ECO:0000256" key="5">
    <source>
        <dbReference type="SAM" id="MobiDB-lite"/>
    </source>
</evidence>
<reference evidence="8 9" key="1">
    <citation type="submission" date="2022-05" db="EMBL/GenBank/DDBJ databases">
        <authorList>
            <consortium name="Genoscope - CEA"/>
            <person name="William W."/>
        </authorList>
    </citation>
    <scope>NUCLEOTIDE SEQUENCE [LARGE SCALE GENOMIC DNA]</scope>
</reference>
<dbReference type="InterPro" id="IPR031966">
    <property type="entry name" value="PHF12_MRG-bd"/>
</dbReference>
<dbReference type="SMART" id="SM00249">
    <property type="entry name" value="PHD"/>
    <property type="match status" value="2"/>
</dbReference>
<dbReference type="InterPro" id="IPR011011">
    <property type="entry name" value="Znf_FYVE_PHD"/>
</dbReference>
<evidence type="ECO:0000259" key="7">
    <source>
        <dbReference type="PROSITE" id="PS50016"/>
    </source>
</evidence>
<gene>
    <name evidence="8" type="ORF">PLOB_00019706</name>
</gene>
<dbReference type="Proteomes" id="UP001159405">
    <property type="component" value="Unassembled WGS sequence"/>
</dbReference>
<dbReference type="Gene3D" id="6.10.20.60">
    <property type="entry name" value="PHD finger protein 12"/>
    <property type="match status" value="1"/>
</dbReference>
<dbReference type="Gene3D" id="2.60.200.20">
    <property type="match status" value="1"/>
</dbReference>
<protein>
    <recommendedName>
        <fullName evidence="10">PHD finger protein 12</fullName>
    </recommendedName>
</protein>
<dbReference type="Pfam" id="PF16737">
    <property type="entry name" value="PHF12_MRG_bd"/>
    <property type="match status" value="1"/>
</dbReference>
<evidence type="ECO:0000313" key="8">
    <source>
        <dbReference type="EMBL" id="CAH3110830.1"/>
    </source>
</evidence>
<dbReference type="Pfam" id="PF00628">
    <property type="entry name" value="PHD"/>
    <property type="match status" value="2"/>
</dbReference>
<feature type="region of interest" description="Disordered" evidence="5">
    <location>
        <begin position="63"/>
        <end position="84"/>
    </location>
</feature>
<dbReference type="CDD" id="cd15533">
    <property type="entry name" value="PHD1_PHF12"/>
    <property type="match status" value="1"/>
</dbReference>
<dbReference type="CDD" id="cd15534">
    <property type="entry name" value="PHD2_PHF12_Rco1"/>
    <property type="match status" value="1"/>
</dbReference>
<dbReference type="CDD" id="cd22703">
    <property type="entry name" value="FHA_PHF12"/>
    <property type="match status" value="1"/>
</dbReference>
<evidence type="ECO:0000256" key="2">
    <source>
        <dbReference type="ARBA" id="ARBA00022771"/>
    </source>
</evidence>
<dbReference type="PROSITE" id="PS50006">
    <property type="entry name" value="FHA_DOMAIN"/>
    <property type="match status" value="1"/>
</dbReference>
<dbReference type="SUPFAM" id="SSF49879">
    <property type="entry name" value="SMAD/FHA domain"/>
    <property type="match status" value="1"/>
</dbReference>
<evidence type="ECO:0000259" key="6">
    <source>
        <dbReference type="PROSITE" id="PS50006"/>
    </source>
</evidence>
<dbReference type="InterPro" id="IPR013083">
    <property type="entry name" value="Znf_RING/FYVE/PHD"/>
</dbReference>
<keyword evidence="9" id="KW-1185">Reference proteome</keyword>
<organism evidence="8 9">
    <name type="scientific">Porites lobata</name>
    <dbReference type="NCBI Taxonomy" id="104759"/>
    <lineage>
        <taxon>Eukaryota</taxon>
        <taxon>Metazoa</taxon>
        <taxon>Cnidaria</taxon>
        <taxon>Anthozoa</taxon>
        <taxon>Hexacorallia</taxon>
        <taxon>Scleractinia</taxon>
        <taxon>Fungiina</taxon>
        <taxon>Poritidae</taxon>
        <taxon>Porites</taxon>
    </lineage>
</organism>
<proteinExistence type="predicted"/>
<feature type="domain" description="FHA" evidence="6">
    <location>
        <begin position="825"/>
        <end position="879"/>
    </location>
</feature>
<dbReference type="PROSITE" id="PS50016">
    <property type="entry name" value="ZF_PHD_2"/>
    <property type="match status" value="2"/>
</dbReference>
<evidence type="ECO:0000256" key="3">
    <source>
        <dbReference type="ARBA" id="ARBA00022833"/>
    </source>
</evidence>
<dbReference type="Gene3D" id="3.30.40.10">
    <property type="entry name" value="Zinc/RING finger domain, C3HC4 (zinc finger)"/>
    <property type="match status" value="2"/>
</dbReference>
<feature type="compositionally biased region" description="Polar residues" evidence="5">
    <location>
        <begin position="174"/>
        <end position="191"/>
    </location>
</feature>
<feature type="compositionally biased region" description="Basic and acidic residues" evidence="5">
    <location>
        <begin position="156"/>
        <end position="170"/>
    </location>
</feature>
<feature type="compositionally biased region" description="Basic and acidic residues" evidence="5">
    <location>
        <begin position="66"/>
        <end position="80"/>
    </location>
</feature>
<dbReference type="EMBL" id="CALNXK010000023">
    <property type="protein sequence ID" value="CAH3110830.1"/>
    <property type="molecule type" value="Genomic_DNA"/>
</dbReference>
<evidence type="ECO:0000256" key="4">
    <source>
        <dbReference type="PROSITE-ProRule" id="PRU00146"/>
    </source>
</evidence>
<feature type="domain" description="PHD-type" evidence="7">
    <location>
        <begin position="236"/>
        <end position="286"/>
    </location>
</feature>
<comment type="caution">
    <text evidence="8">The sequence shown here is derived from an EMBL/GenBank/DDBJ whole genome shotgun (WGS) entry which is preliminary data.</text>
</comment>
<dbReference type="PANTHER" id="PTHR46309">
    <property type="entry name" value="PHD FINGER PROTEIN 12"/>
    <property type="match status" value="1"/>
</dbReference>
<keyword evidence="1" id="KW-0479">Metal-binding</keyword>
<dbReference type="InterPro" id="IPR019786">
    <property type="entry name" value="Zinc_finger_PHD-type_CS"/>
</dbReference>
<dbReference type="SUPFAM" id="SSF57903">
    <property type="entry name" value="FYVE/PHD zinc finger"/>
    <property type="match status" value="2"/>
</dbReference>
<feature type="region of interest" description="Disordered" evidence="5">
    <location>
        <begin position="423"/>
        <end position="476"/>
    </location>
</feature>
<accession>A0ABN8NJX3</accession>
<sequence>MDYDHLDPEGSLMDVRRISIVSFNLRRFLEIFLWFSSTNCLLFTPYRFLDHLQRIQALIQPPQSDESGKRVKKVDKEARKQGRSVNNDNCDSCGEGGDLLCCDRCPCAFHLTCCDPPLEEDDIPDGEWLCNECKAKPFQDGESKGSEQSGVENDCEDRTRASTKENDNSKPESPFSTLVKMTTGKNPTTFSLPPELQCNTYFPGDRKRKNSTEEKAVPVKNGKRNGDEEGSSFPLGRLCFACSRSELVGQLVHCDFCPLAFHMDCLNPPLTTVPSGMWMCPNHAEHAEPGLRDPRFSKRLQAYNDLRSNISQHTIKMNFLERVHRLKRHPSFKRKAFLPTRRRATLVPQAIKDHYNCPPYQLLPEHIKKMQEPLPLHSLPLNTPTSEEQEEWLKCVISLQCGIAKHLTQPSSNKSLISNHIDTSSVKGESANSTNTSTPVQAGSNGAVKEPVVNGLSSKSDFNNHSSTSPSSSGVPNACISRVVTTTITTTSGGKTITKPLTILYASPSKLQTHMNGPLTAKSVTNSGNPVSMCTVSSTHLPSQVLVKQEPKSVEKPVACNDLNQLSAECKQLSNDTAKLINDIGHLNNVKPKITVEGVKTVAVPTPSTSSVVNTTVSAASRTISTVTAAGSPGSSNGTKAASAAPTKLIVLTSTNSGNIIKTIATAGLNAAGSSQIPGGSIVTLGAAGNGTSVNPVKLGTVNAATPASIGSSPNKVNQAAAATSMATANAINSICAAAGVDAFNELAKLDPRLIQVLAYQRLQQLLTQTKPVPPSPVAARKISFNGLKETIVLPQQAVPAGRSIAVLCPLTGTGPVCPMIHKCLSLGQGPDMDVCLQEYGHCNFISEKHCSIFYDETSKQYELINYSEHGTYVDNVLYSCDFSDKINRHVVSSKDLDPSKVSKNKLLAAAQVRQNSKPKGSRRTVGLGVQKIVKACNCTTSSSNLIGGSGAGWEGTALLHHGSYIKLGCAQFVFSITSHATKLPSSAKTSTSCANDKKPVVS</sequence>
<feature type="compositionally biased region" description="Polar residues" evidence="5">
    <location>
        <begin position="423"/>
        <end position="444"/>
    </location>
</feature>
<dbReference type="PROSITE" id="PS01359">
    <property type="entry name" value="ZF_PHD_1"/>
    <property type="match status" value="1"/>
</dbReference>
<feature type="region of interest" description="Disordered" evidence="5">
    <location>
        <begin position="138"/>
        <end position="230"/>
    </location>
</feature>
<feature type="domain" description="PHD-type" evidence="7">
    <location>
        <begin position="87"/>
        <end position="136"/>
    </location>
</feature>
<evidence type="ECO:0008006" key="10">
    <source>
        <dbReference type="Google" id="ProtNLM"/>
    </source>
</evidence>
<keyword evidence="2 4" id="KW-0863">Zinc-finger</keyword>
<dbReference type="InterPro" id="IPR042163">
    <property type="entry name" value="PHF12"/>
</dbReference>
<dbReference type="InterPro" id="IPR008984">
    <property type="entry name" value="SMAD_FHA_dom_sf"/>
</dbReference>
<feature type="compositionally biased region" description="Polar residues" evidence="5">
    <location>
        <begin position="455"/>
        <end position="465"/>
    </location>
</feature>
<dbReference type="InterPro" id="IPR019787">
    <property type="entry name" value="Znf_PHD-finger"/>
</dbReference>
<dbReference type="InterPro" id="IPR001965">
    <property type="entry name" value="Znf_PHD"/>
</dbReference>
<dbReference type="Pfam" id="PF00498">
    <property type="entry name" value="FHA"/>
    <property type="match status" value="1"/>
</dbReference>
<keyword evidence="3" id="KW-0862">Zinc</keyword>
<name>A0ABN8NJX3_9CNID</name>
<dbReference type="InterPro" id="IPR038098">
    <property type="entry name" value="PHF12_MRG-bd_sf"/>
</dbReference>
<dbReference type="PANTHER" id="PTHR46309:SF1">
    <property type="entry name" value="PHD FINGER PROTEIN 12"/>
    <property type="match status" value="1"/>
</dbReference>
<evidence type="ECO:0000313" key="9">
    <source>
        <dbReference type="Proteomes" id="UP001159405"/>
    </source>
</evidence>
<dbReference type="InterPro" id="IPR000253">
    <property type="entry name" value="FHA_dom"/>
</dbReference>
<evidence type="ECO:0000256" key="1">
    <source>
        <dbReference type="ARBA" id="ARBA00022723"/>
    </source>
</evidence>